<accession>A0A5C6GBB9</accession>
<evidence type="ECO:0000313" key="10">
    <source>
        <dbReference type="EMBL" id="TWU74649.1"/>
    </source>
</evidence>
<evidence type="ECO:0000256" key="2">
    <source>
        <dbReference type="ARBA" id="ARBA00009190"/>
    </source>
</evidence>
<evidence type="ECO:0000256" key="5">
    <source>
        <dbReference type="ARBA" id="ARBA00023136"/>
    </source>
</evidence>
<reference evidence="12" key="2">
    <citation type="submission" date="2018-12" db="EMBL/GenBank/DDBJ databases">
        <title>The complete genome of Metarhizium rileyi, a key fungal pathogen of Lepidoptera.</title>
        <authorList>
            <person name="Binneck E."/>
            <person name="Lastra C.C.L."/>
            <person name="Sosa-Gomez D.R."/>
        </authorList>
    </citation>
    <scope>NUCLEOTIDE SEQUENCE [LARGE SCALE GENOMIC DNA]</scope>
    <source>
        <strain evidence="12">Cep018-CH2</strain>
    </source>
</reference>
<dbReference type="STRING" id="1081105.A0A167FAM8"/>
<dbReference type="GO" id="GO:0005384">
    <property type="term" value="F:manganese ion transmembrane transporter activity"/>
    <property type="evidence" value="ECO:0007669"/>
    <property type="project" value="TreeGrafter"/>
</dbReference>
<feature type="transmembrane region" description="Helical" evidence="7">
    <location>
        <begin position="326"/>
        <end position="343"/>
    </location>
</feature>
<dbReference type="GO" id="GO:0015085">
    <property type="term" value="F:calcium ion transmembrane transporter activity"/>
    <property type="evidence" value="ECO:0007669"/>
    <property type="project" value="TreeGrafter"/>
</dbReference>
<dbReference type="GO" id="GO:0032472">
    <property type="term" value="P:Golgi calcium ion transport"/>
    <property type="evidence" value="ECO:0007669"/>
    <property type="project" value="TreeGrafter"/>
</dbReference>
<proteinExistence type="inferred from homology"/>
<feature type="transmembrane region" description="Helical" evidence="7">
    <location>
        <begin position="503"/>
        <end position="521"/>
    </location>
</feature>
<keyword evidence="8" id="KW-0732">Signal</keyword>
<dbReference type="EMBL" id="AZHC01000009">
    <property type="protein sequence ID" value="OAA45005.1"/>
    <property type="molecule type" value="Genomic_DNA"/>
</dbReference>
<feature type="transmembrane region" description="Helical" evidence="7">
    <location>
        <begin position="295"/>
        <end position="314"/>
    </location>
</feature>
<feature type="transmembrane region" description="Helical" evidence="7">
    <location>
        <begin position="428"/>
        <end position="450"/>
    </location>
</feature>
<dbReference type="Proteomes" id="UP000243498">
    <property type="component" value="Unassembled WGS sequence"/>
</dbReference>
<evidence type="ECO:0000256" key="4">
    <source>
        <dbReference type="ARBA" id="ARBA00022989"/>
    </source>
</evidence>
<feature type="compositionally biased region" description="Basic and acidic residues" evidence="6">
    <location>
        <begin position="145"/>
        <end position="157"/>
    </location>
</feature>
<dbReference type="GO" id="GO:0005794">
    <property type="term" value="C:Golgi apparatus"/>
    <property type="evidence" value="ECO:0007669"/>
    <property type="project" value="TreeGrafter"/>
</dbReference>
<feature type="compositionally biased region" description="Polar residues" evidence="6">
    <location>
        <begin position="194"/>
        <end position="204"/>
    </location>
</feature>
<dbReference type="AlphaFoldDB" id="A0A167FAM8"/>
<reference evidence="9 11" key="1">
    <citation type="journal article" date="2016" name="Genome Biol. Evol.">
        <title>Divergent and convergent evolution of fungal pathogenicity.</title>
        <authorList>
            <person name="Shang Y."/>
            <person name="Xiao G."/>
            <person name="Zheng P."/>
            <person name="Cen K."/>
            <person name="Zhan S."/>
            <person name="Wang C."/>
        </authorList>
    </citation>
    <scope>NUCLEOTIDE SEQUENCE [LARGE SCALE GENOMIC DNA]</scope>
    <source>
        <strain evidence="9 11">RCEF 4871</strain>
    </source>
</reference>
<dbReference type="OrthoDB" id="442680at2759"/>
<sequence length="526" mass="56356">MKFRNRRSPFLILLLPSLAVGLSPRAVAAVKDDDSKSIISPSRDADDATNVKAAAGGRPFVPTRDAPVDGKDGKPHLGPFVDTDGVAVDANGQKLPPLKGRPDDPTLVDGQKIPKTNAGVMFDKNRDRPEKGISTGTEGGVTEKSNARKEKEGKTGEKVLTQPESPKAKPPLPHSEERKMRGGKDDGADKSKTNAHNQEGNTDYTGLDKPDDLPDTPDKSKLSSTTTKDPLEPPPPRSKDISKSTPKLAIEDKDEGIIQPFHSWLLSFTMILVSEIGDKTFLVAALMAMKHDRMVVFSAAFGALLVMTVLSAVLGHAVPTLLPKRLTSFLAAGLFFVFGARLLNEGMKMDPNEGVSAELHEVEQELAQKEKEMGHGQNGGSAYNLEMGLGGRNSRSKSRFPSPPRSPSQSPSRSPARRSGPLRGFIQGVGNLCSLLLSPAWVQTFAMTFLGEWGDRSQIATIAMAAGQDYWWVTFGATCGHAICTGVAVIGGRAIAGRVSLKIVTVGGAVAFLFFGFIYFLEALYA</sequence>
<reference evidence="10" key="3">
    <citation type="journal article" date="2019" name="Microbiol. Resour. Announc.">
        <title>Genome Sequence of Metarhizium rileyi, a Microbial Control Agent for Lepidoptera.</title>
        <authorList>
            <person name="Binneck E."/>
            <person name="Lastra C.C.L."/>
            <person name="Sosa-Gomez D.R."/>
        </authorList>
    </citation>
    <scope>NUCLEOTIDE SEQUENCE</scope>
    <source>
        <strain evidence="10">Cep018-CH2</strain>
    </source>
</reference>
<evidence type="ECO:0000256" key="1">
    <source>
        <dbReference type="ARBA" id="ARBA00004141"/>
    </source>
</evidence>
<feature type="chain" id="PRO_5007886201" description="Transmembrane protein 165" evidence="8">
    <location>
        <begin position="30"/>
        <end position="526"/>
    </location>
</feature>
<name>A0A167FAM8_METRR</name>
<evidence type="ECO:0000256" key="8">
    <source>
        <dbReference type="SAM" id="SignalP"/>
    </source>
</evidence>
<accession>A0A167FAM8</accession>
<evidence type="ECO:0000256" key="3">
    <source>
        <dbReference type="ARBA" id="ARBA00022692"/>
    </source>
</evidence>
<feature type="region of interest" description="Disordered" evidence="6">
    <location>
        <begin position="55"/>
        <end position="245"/>
    </location>
</feature>
<comment type="similarity">
    <text evidence="2">Belongs to the GDT1 family.</text>
</comment>
<dbReference type="PROSITE" id="PS01214">
    <property type="entry name" value="UPF0016"/>
    <property type="match status" value="1"/>
</dbReference>
<dbReference type="PANTHER" id="PTHR12608:SF1">
    <property type="entry name" value="TRANSMEMBRANE PROTEIN 165"/>
    <property type="match status" value="1"/>
</dbReference>
<keyword evidence="3 7" id="KW-0812">Transmembrane</keyword>
<keyword evidence="5 7" id="KW-0472">Membrane</keyword>
<organism evidence="9 11">
    <name type="scientific">Metarhizium rileyi (strain RCEF 4871)</name>
    <name type="common">Nomuraea rileyi</name>
    <dbReference type="NCBI Taxonomy" id="1649241"/>
    <lineage>
        <taxon>Eukaryota</taxon>
        <taxon>Fungi</taxon>
        <taxon>Dikarya</taxon>
        <taxon>Ascomycota</taxon>
        <taxon>Pezizomycotina</taxon>
        <taxon>Sordariomycetes</taxon>
        <taxon>Hypocreomycetidae</taxon>
        <taxon>Hypocreales</taxon>
        <taxon>Clavicipitaceae</taxon>
        <taxon>Metarhizium</taxon>
    </lineage>
</organism>
<feature type="region of interest" description="Disordered" evidence="6">
    <location>
        <begin position="391"/>
        <end position="418"/>
    </location>
</feature>
<keyword evidence="11" id="KW-1185">Reference proteome</keyword>
<dbReference type="GO" id="GO:0000329">
    <property type="term" value="C:fungal-type vacuole membrane"/>
    <property type="evidence" value="ECO:0007669"/>
    <property type="project" value="TreeGrafter"/>
</dbReference>
<feature type="compositionally biased region" description="Basic and acidic residues" evidence="6">
    <location>
        <begin position="206"/>
        <end position="221"/>
    </location>
</feature>
<dbReference type="Proteomes" id="UP000317257">
    <property type="component" value="Unassembled WGS sequence"/>
</dbReference>
<dbReference type="OMA" id="YWWVTIG"/>
<keyword evidence="4 7" id="KW-1133">Transmembrane helix</keyword>
<dbReference type="PANTHER" id="PTHR12608">
    <property type="entry name" value="TRANSMEMBRANE PROTEIN HTP-1 RELATED"/>
    <property type="match status" value="1"/>
</dbReference>
<feature type="transmembrane region" description="Helical" evidence="7">
    <location>
        <begin position="470"/>
        <end position="491"/>
    </location>
</feature>
<evidence type="ECO:0000256" key="6">
    <source>
        <dbReference type="SAM" id="MobiDB-lite"/>
    </source>
</evidence>
<dbReference type="Pfam" id="PF01169">
    <property type="entry name" value="GDT1"/>
    <property type="match status" value="2"/>
</dbReference>
<gene>
    <name evidence="10" type="ORF">ED733_003089</name>
    <name evidence="9" type="ORF">NOR_03759</name>
</gene>
<feature type="compositionally biased region" description="Basic and acidic residues" evidence="6">
    <location>
        <begin position="66"/>
        <end position="75"/>
    </location>
</feature>
<dbReference type="InterPro" id="IPR049555">
    <property type="entry name" value="GDT1-like_CS"/>
</dbReference>
<evidence type="ECO:0008006" key="13">
    <source>
        <dbReference type="Google" id="ProtNLM"/>
    </source>
</evidence>
<evidence type="ECO:0000256" key="7">
    <source>
        <dbReference type="SAM" id="Phobius"/>
    </source>
</evidence>
<protein>
    <recommendedName>
        <fullName evidence="13">Transmembrane protein 165</fullName>
    </recommendedName>
</protein>
<evidence type="ECO:0000313" key="9">
    <source>
        <dbReference type="EMBL" id="OAA45005.1"/>
    </source>
</evidence>
<comment type="caution">
    <text evidence="9">The sequence shown here is derived from an EMBL/GenBank/DDBJ whole genome shotgun (WGS) entry which is preliminary data.</text>
</comment>
<dbReference type="EMBL" id="SBHS01000010">
    <property type="protein sequence ID" value="TWU74649.1"/>
    <property type="molecule type" value="Genomic_DNA"/>
</dbReference>
<feature type="compositionally biased region" description="Low complexity" evidence="6">
    <location>
        <begin position="407"/>
        <end position="418"/>
    </location>
</feature>
<dbReference type="GO" id="GO:0032468">
    <property type="term" value="P:Golgi calcium ion homeostasis"/>
    <property type="evidence" value="ECO:0007669"/>
    <property type="project" value="TreeGrafter"/>
</dbReference>
<comment type="subcellular location">
    <subcellularLocation>
        <location evidence="1">Membrane</location>
        <topology evidence="1">Multi-pass membrane protein</topology>
    </subcellularLocation>
</comment>
<feature type="compositionally biased region" description="Basic and acidic residues" evidence="6">
    <location>
        <begin position="174"/>
        <end position="192"/>
    </location>
</feature>
<dbReference type="InterPro" id="IPR001727">
    <property type="entry name" value="GDT1-like"/>
</dbReference>
<evidence type="ECO:0000313" key="11">
    <source>
        <dbReference type="Proteomes" id="UP000243498"/>
    </source>
</evidence>
<feature type="signal peptide" evidence="8">
    <location>
        <begin position="1"/>
        <end position="29"/>
    </location>
</feature>
<evidence type="ECO:0000313" key="12">
    <source>
        <dbReference type="Proteomes" id="UP000317257"/>
    </source>
</evidence>